<protein>
    <submittedName>
        <fullName evidence="1">Uncharacterized protein</fullName>
    </submittedName>
</protein>
<reference evidence="1" key="1">
    <citation type="journal article" date="2014" name="Front. Microbiol.">
        <title>High frequency of phylogenetically diverse reductive dehalogenase-homologous genes in deep subseafloor sedimentary metagenomes.</title>
        <authorList>
            <person name="Kawai M."/>
            <person name="Futagami T."/>
            <person name="Toyoda A."/>
            <person name="Takaki Y."/>
            <person name="Nishi S."/>
            <person name="Hori S."/>
            <person name="Arai W."/>
            <person name="Tsubouchi T."/>
            <person name="Morono Y."/>
            <person name="Uchiyama I."/>
            <person name="Ito T."/>
            <person name="Fujiyama A."/>
            <person name="Inagaki F."/>
            <person name="Takami H."/>
        </authorList>
    </citation>
    <scope>NUCLEOTIDE SEQUENCE</scope>
    <source>
        <strain evidence="1">Expedition CK06-06</strain>
    </source>
</reference>
<proteinExistence type="predicted"/>
<name>X1RD18_9ZZZZ</name>
<comment type="caution">
    <text evidence="1">The sequence shown here is derived from an EMBL/GenBank/DDBJ whole genome shotgun (WGS) entry which is preliminary data.</text>
</comment>
<evidence type="ECO:0000313" key="1">
    <source>
        <dbReference type="EMBL" id="GAI61045.1"/>
    </source>
</evidence>
<dbReference type="AlphaFoldDB" id="X1RD18"/>
<accession>X1RD18</accession>
<sequence length="81" mass="9762">MAHLKFVNLWQSKEERQAKYWLCRSCGASDDQARRQRDWRLAKIERLYHLKETYNEHTHTYDRELNIAGCVSPVLDREPVT</sequence>
<organism evidence="1">
    <name type="scientific">marine sediment metagenome</name>
    <dbReference type="NCBI Taxonomy" id="412755"/>
    <lineage>
        <taxon>unclassified sequences</taxon>
        <taxon>metagenomes</taxon>
        <taxon>ecological metagenomes</taxon>
    </lineage>
</organism>
<dbReference type="EMBL" id="BARW01001554">
    <property type="protein sequence ID" value="GAI61045.1"/>
    <property type="molecule type" value="Genomic_DNA"/>
</dbReference>
<gene>
    <name evidence="1" type="ORF">S12H4_04878</name>
</gene>